<evidence type="ECO:0000313" key="2">
    <source>
        <dbReference type="Proteomes" id="UP000639403"/>
    </source>
</evidence>
<sequence>MVHRDRKYETLSGRPAKALVISRRNIQRAKSQARRPFNAAAFQKAQPDADPDAWKKDLVSYTFPGIRYRDSAPLSLEYPRRLLKPADIAPVSMENITRTESEYQGMTLDYLRRGLAAMSNRFMGTYKHFQTQRPMAAIPNEATVLVSDYGLSCLPSHVFAVFDASDTEFISPSLGGLTSPMSASREVAYYPVHGVVFLAHCSKLPQFKKMKPRLLARVPGTPTQSATTKFSMPVVPLRVPSIKAFTPVLHYVYSLNTEDLLRSLVPGIGQPSPRPVPQMHEPFATIPSLRKDLPRQQRIAHIAKCTVEHFGWDLSPVSACALRVEAVWRNAACLGLTDDNFWKTIGLAWEACLAALRLCETESSGKVEGTSQGVSA</sequence>
<gene>
    <name evidence="1" type="ORF">IEO21_04716</name>
</gene>
<protein>
    <submittedName>
        <fullName evidence="1">Uncharacterized protein</fullName>
    </submittedName>
</protein>
<reference evidence="1" key="1">
    <citation type="submission" date="2020-11" db="EMBL/GenBank/DDBJ databases">
        <authorList>
            <person name="Koelle M."/>
            <person name="Horta M.A.C."/>
            <person name="Nowrousian M."/>
            <person name="Ohm R.A."/>
            <person name="Benz P."/>
            <person name="Pilgard A."/>
        </authorList>
    </citation>
    <scope>NUCLEOTIDE SEQUENCE</scope>
    <source>
        <strain evidence="1">FPRL280</strain>
    </source>
</reference>
<dbReference type="AlphaFoldDB" id="A0A8H7U2R5"/>
<dbReference type="Proteomes" id="UP000639403">
    <property type="component" value="Unassembled WGS sequence"/>
</dbReference>
<organism evidence="1 2">
    <name type="scientific">Rhodonia placenta</name>
    <dbReference type="NCBI Taxonomy" id="104341"/>
    <lineage>
        <taxon>Eukaryota</taxon>
        <taxon>Fungi</taxon>
        <taxon>Dikarya</taxon>
        <taxon>Basidiomycota</taxon>
        <taxon>Agaricomycotina</taxon>
        <taxon>Agaricomycetes</taxon>
        <taxon>Polyporales</taxon>
        <taxon>Adustoporiaceae</taxon>
        <taxon>Rhodonia</taxon>
    </lineage>
</organism>
<proteinExistence type="predicted"/>
<accession>A0A8H7U2R5</accession>
<comment type="caution">
    <text evidence="1">The sequence shown here is derived from an EMBL/GenBank/DDBJ whole genome shotgun (WGS) entry which is preliminary data.</text>
</comment>
<name>A0A8H7U2R5_9APHY</name>
<dbReference type="EMBL" id="JADOXO010000074">
    <property type="protein sequence ID" value="KAF9815199.1"/>
    <property type="molecule type" value="Genomic_DNA"/>
</dbReference>
<evidence type="ECO:0000313" key="1">
    <source>
        <dbReference type="EMBL" id="KAF9815199.1"/>
    </source>
</evidence>
<reference evidence="1" key="2">
    <citation type="journal article" name="Front. Microbiol.">
        <title>Degradative Capacity of Two Strains of Rhodonia placenta: From Phenotype to Genotype.</title>
        <authorList>
            <person name="Kolle M."/>
            <person name="Horta M.A.C."/>
            <person name="Nowrousian M."/>
            <person name="Ohm R.A."/>
            <person name="Benz J.P."/>
            <person name="Pilgard A."/>
        </authorList>
    </citation>
    <scope>NUCLEOTIDE SEQUENCE</scope>
    <source>
        <strain evidence="1">FPRL280</strain>
    </source>
</reference>